<dbReference type="Proteomes" id="UP001266357">
    <property type="component" value="Unassembled WGS sequence"/>
</dbReference>
<dbReference type="InterPro" id="IPR005106">
    <property type="entry name" value="Asp/hSer_DH_NAD-bd"/>
</dbReference>
<dbReference type="EC" id="2.7.2.4" evidence="27"/>
<comment type="pathway">
    <text evidence="2 27">Amino-acid biosynthesis; L-lysine biosynthesis via DAP pathway; (S)-tetrahydrodipicolinate from L-aspartate: step 1/4.</text>
</comment>
<comment type="caution">
    <text evidence="31">The sequence shown here is derived from an EMBL/GenBank/DDBJ whole genome shotgun (WGS) entry which is preliminary data.</text>
</comment>
<dbReference type="RefSeq" id="WP_311580560.1">
    <property type="nucleotide sequence ID" value="NZ_JAVRIF010000004.1"/>
</dbReference>
<dbReference type="NCBIfam" id="TIGR00657">
    <property type="entry name" value="asp_kinases"/>
    <property type="match status" value="1"/>
</dbReference>
<dbReference type="InterPro" id="IPR042199">
    <property type="entry name" value="AsparK_Bifunc_asparK/hSer_DH"/>
</dbReference>
<dbReference type="InterPro" id="IPR001342">
    <property type="entry name" value="HDH_cat"/>
</dbReference>
<dbReference type="SUPFAM" id="SSF55347">
    <property type="entry name" value="Glyceraldehyde-3-phosphate dehydrogenase-like, C-terminal domain"/>
    <property type="match status" value="1"/>
</dbReference>
<dbReference type="PROSITE" id="PS00324">
    <property type="entry name" value="ASPARTOKINASE"/>
    <property type="match status" value="1"/>
</dbReference>
<evidence type="ECO:0000256" key="2">
    <source>
        <dbReference type="ARBA" id="ARBA00004766"/>
    </source>
</evidence>
<keyword evidence="12" id="KW-0791">Threonine biosynthesis</keyword>
<comment type="similarity">
    <text evidence="8 27">In the N-terminal section; belongs to the aspartokinase family.</text>
</comment>
<keyword evidence="11 27" id="KW-0808">Transferase</keyword>
<evidence type="ECO:0000256" key="5">
    <source>
        <dbReference type="ARBA" id="ARBA00005062"/>
    </source>
</evidence>
<evidence type="ECO:0000256" key="26">
    <source>
        <dbReference type="ARBA" id="ARBA00049031"/>
    </source>
</evidence>
<evidence type="ECO:0000256" key="22">
    <source>
        <dbReference type="ARBA" id="ARBA00023268"/>
    </source>
</evidence>
<feature type="domain" description="Aspartate/glutamate/uridylate kinase" evidence="28">
    <location>
        <begin position="22"/>
        <end position="294"/>
    </location>
</feature>
<proteinExistence type="inferred from homology"/>
<evidence type="ECO:0000259" key="29">
    <source>
        <dbReference type="Pfam" id="PF00742"/>
    </source>
</evidence>
<dbReference type="InterPro" id="IPR019811">
    <property type="entry name" value="HDH_CS"/>
</dbReference>
<evidence type="ECO:0000256" key="15">
    <source>
        <dbReference type="ARBA" id="ARBA00022777"/>
    </source>
</evidence>
<evidence type="ECO:0000256" key="11">
    <source>
        <dbReference type="ARBA" id="ARBA00022679"/>
    </source>
</evidence>
<dbReference type="Pfam" id="PF03447">
    <property type="entry name" value="NAD_binding_3"/>
    <property type="match status" value="1"/>
</dbReference>
<dbReference type="PIRSF" id="PIRSF000727">
    <property type="entry name" value="ThrA"/>
    <property type="match status" value="1"/>
</dbReference>
<keyword evidence="15 27" id="KW-0418">Kinase</keyword>
<evidence type="ECO:0000256" key="14">
    <source>
        <dbReference type="ARBA" id="ARBA00022741"/>
    </source>
</evidence>
<dbReference type="Pfam" id="PF00742">
    <property type="entry name" value="Homoserine_dh"/>
    <property type="match status" value="1"/>
</dbReference>
<dbReference type="PANTHER" id="PTHR43070:SF5">
    <property type="entry name" value="HOMOSERINE DEHYDROGENASE"/>
    <property type="match status" value="1"/>
</dbReference>
<keyword evidence="13" id="KW-0479">Metal-binding</keyword>
<evidence type="ECO:0000256" key="17">
    <source>
        <dbReference type="ARBA" id="ARBA00022857"/>
    </source>
</evidence>
<evidence type="ECO:0000256" key="13">
    <source>
        <dbReference type="ARBA" id="ARBA00022723"/>
    </source>
</evidence>
<dbReference type="Gene3D" id="1.20.120.1320">
    <property type="entry name" value="Aspartokinase, catalytic domain"/>
    <property type="match status" value="1"/>
</dbReference>
<comment type="catalytic activity">
    <reaction evidence="24">
        <text>L-aspartate + ATP = 4-phospho-L-aspartate + ADP</text>
        <dbReference type="Rhea" id="RHEA:23776"/>
        <dbReference type="ChEBI" id="CHEBI:29991"/>
        <dbReference type="ChEBI" id="CHEBI:30616"/>
        <dbReference type="ChEBI" id="CHEBI:57535"/>
        <dbReference type="ChEBI" id="CHEBI:456216"/>
        <dbReference type="EC" id="2.7.2.4"/>
    </reaction>
    <physiologicalReaction direction="left-to-right" evidence="24">
        <dbReference type="Rhea" id="RHEA:23777"/>
    </physiologicalReaction>
</comment>
<keyword evidence="20" id="KW-0915">Sodium</keyword>
<evidence type="ECO:0000256" key="4">
    <source>
        <dbReference type="ARBA" id="ARBA00005056"/>
    </source>
</evidence>
<comment type="subunit">
    <text evidence="9 27">Homotetramer.</text>
</comment>
<evidence type="ECO:0000256" key="21">
    <source>
        <dbReference type="ARBA" id="ARBA00023167"/>
    </source>
</evidence>
<evidence type="ECO:0000256" key="19">
    <source>
        <dbReference type="ARBA" id="ARBA00023027"/>
    </source>
</evidence>
<comment type="catalytic activity">
    <reaction evidence="26">
        <text>L-homoserine + NAD(+) = L-aspartate 4-semialdehyde + NADH + H(+)</text>
        <dbReference type="Rhea" id="RHEA:15757"/>
        <dbReference type="ChEBI" id="CHEBI:15378"/>
        <dbReference type="ChEBI" id="CHEBI:57476"/>
        <dbReference type="ChEBI" id="CHEBI:57540"/>
        <dbReference type="ChEBI" id="CHEBI:57945"/>
        <dbReference type="ChEBI" id="CHEBI:537519"/>
        <dbReference type="EC" id="1.1.1.3"/>
    </reaction>
    <physiologicalReaction direction="right-to-left" evidence="26">
        <dbReference type="Rhea" id="RHEA:15759"/>
    </physiologicalReaction>
</comment>
<evidence type="ECO:0000259" key="28">
    <source>
        <dbReference type="Pfam" id="PF00696"/>
    </source>
</evidence>
<evidence type="ECO:0000256" key="10">
    <source>
        <dbReference type="ARBA" id="ARBA00022605"/>
    </source>
</evidence>
<evidence type="ECO:0000313" key="32">
    <source>
        <dbReference type="Proteomes" id="UP001266357"/>
    </source>
</evidence>
<evidence type="ECO:0000256" key="20">
    <source>
        <dbReference type="ARBA" id="ARBA00023053"/>
    </source>
</evidence>
<evidence type="ECO:0000259" key="30">
    <source>
        <dbReference type="Pfam" id="PF03447"/>
    </source>
</evidence>
<feature type="domain" description="Aspartate/homoserine dehydrogenase NAD-binding" evidence="30">
    <location>
        <begin position="456"/>
        <end position="584"/>
    </location>
</feature>
<protein>
    <recommendedName>
        <fullName evidence="27">Bifunctional aspartokinase/homoserine dehydrogenase</fullName>
    </recommendedName>
    <domain>
        <recommendedName>
            <fullName evidence="27">Aspartokinase</fullName>
            <ecNumber evidence="27">2.7.2.4</ecNumber>
        </recommendedName>
    </domain>
    <domain>
        <recommendedName>
            <fullName evidence="27">Homoserine dehydrogenase</fullName>
            <ecNumber evidence="27">1.1.1.3</ecNumber>
        </recommendedName>
    </domain>
</protein>
<evidence type="ECO:0000256" key="8">
    <source>
        <dbReference type="ARBA" id="ARBA00010046"/>
    </source>
</evidence>
<dbReference type="InterPro" id="IPR001048">
    <property type="entry name" value="Asp/Glu/Uridylate_kinase"/>
</dbReference>
<dbReference type="InterPro" id="IPR036291">
    <property type="entry name" value="NAD(P)-bd_dom_sf"/>
</dbReference>
<evidence type="ECO:0000256" key="27">
    <source>
        <dbReference type="PIRNR" id="PIRNR000727"/>
    </source>
</evidence>
<dbReference type="GO" id="GO:0004412">
    <property type="term" value="F:homoserine dehydrogenase activity"/>
    <property type="evidence" value="ECO:0007669"/>
    <property type="project" value="UniProtKB-EC"/>
</dbReference>
<comment type="pathway">
    <text evidence="6 27">Amino-acid biosynthesis; L-threonine biosynthesis; L-threonine from L-aspartate: step 1/5.</text>
</comment>
<evidence type="ECO:0000256" key="23">
    <source>
        <dbReference type="ARBA" id="ARBA00044938"/>
    </source>
</evidence>
<keyword evidence="14 27" id="KW-0547">Nucleotide-binding</keyword>
<keyword evidence="19" id="KW-0520">NAD</keyword>
<dbReference type="Pfam" id="PF00696">
    <property type="entry name" value="AA_kinase"/>
    <property type="match status" value="1"/>
</dbReference>
<dbReference type="PROSITE" id="PS01042">
    <property type="entry name" value="HOMOSER_DHGENASE"/>
    <property type="match status" value="1"/>
</dbReference>
<reference evidence="31 32" key="1">
    <citation type="submission" date="2023-09" db="EMBL/GenBank/DDBJ databases">
        <authorList>
            <person name="Rey-Velasco X."/>
        </authorList>
    </citation>
    <scope>NUCLEOTIDE SEQUENCE [LARGE SCALE GENOMIC DNA]</scope>
    <source>
        <strain evidence="31 32">W431</strain>
    </source>
</reference>
<accession>A0ABU3A1B0</accession>
<evidence type="ECO:0000256" key="7">
    <source>
        <dbReference type="ARBA" id="ARBA00007952"/>
    </source>
</evidence>
<dbReference type="Gene3D" id="3.40.50.720">
    <property type="entry name" value="NAD(P)-binding Rossmann-like Domain"/>
    <property type="match status" value="1"/>
</dbReference>
<evidence type="ECO:0000256" key="18">
    <source>
        <dbReference type="ARBA" id="ARBA00023002"/>
    </source>
</evidence>
<keyword evidence="17 27" id="KW-0521">NADP</keyword>
<dbReference type="EMBL" id="JAVRIF010000004">
    <property type="protein sequence ID" value="MDT0603749.1"/>
    <property type="molecule type" value="Genomic_DNA"/>
</dbReference>
<evidence type="ECO:0000256" key="9">
    <source>
        <dbReference type="ARBA" id="ARBA00011881"/>
    </source>
</evidence>
<evidence type="ECO:0000256" key="3">
    <source>
        <dbReference type="ARBA" id="ARBA00004986"/>
    </source>
</evidence>
<dbReference type="EC" id="1.1.1.3" evidence="27"/>
<keyword evidence="22" id="KW-0511">Multifunctional enzyme</keyword>
<dbReference type="InterPro" id="IPR049638">
    <property type="entry name" value="AK-HD"/>
</dbReference>
<dbReference type="InterPro" id="IPR011147">
    <property type="entry name" value="Bifunc_Aspkin/hSer_DH"/>
</dbReference>
<comment type="pathway">
    <text evidence="3 27">Amino-acid biosynthesis; L-methionine biosynthesis via de novo pathway; L-homoserine from L-aspartate: step 1/3.</text>
</comment>
<dbReference type="GO" id="GO:0004072">
    <property type="term" value="F:aspartate kinase activity"/>
    <property type="evidence" value="ECO:0007669"/>
    <property type="project" value="UniProtKB-EC"/>
</dbReference>
<keyword evidence="16 27" id="KW-0067">ATP-binding</keyword>
<evidence type="ECO:0000256" key="24">
    <source>
        <dbReference type="ARBA" id="ARBA00048561"/>
    </source>
</evidence>
<keyword evidence="21" id="KW-0486">Methionine biosynthesis</keyword>
<evidence type="ECO:0000256" key="25">
    <source>
        <dbReference type="ARBA" id="ARBA00048841"/>
    </source>
</evidence>
<keyword evidence="18 27" id="KW-0560">Oxidoreductase</keyword>
<keyword evidence="10 27" id="KW-0028">Amino-acid biosynthesis</keyword>
<dbReference type="Gene3D" id="3.30.360.10">
    <property type="entry name" value="Dihydrodipicolinate Reductase, domain 2"/>
    <property type="match status" value="1"/>
</dbReference>
<dbReference type="InterPro" id="IPR001341">
    <property type="entry name" value="Asp_kinase"/>
</dbReference>
<comment type="function">
    <text evidence="23">Bifunctional aspartate kinase and homoserine dehydrogenase that catalyzes the first and the third steps toward the synthesis of lysine, methionine and threonine from aspartate.</text>
</comment>
<evidence type="ECO:0000256" key="1">
    <source>
        <dbReference type="ARBA" id="ARBA00001920"/>
    </source>
</evidence>
<keyword evidence="32" id="KW-1185">Reference proteome</keyword>
<dbReference type="SUPFAM" id="SSF51735">
    <property type="entry name" value="NAD(P)-binding Rossmann-fold domains"/>
    <property type="match status" value="1"/>
</dbReference>
<gene>
    <name evidence="31" type="primary">metL</name>
    <name evidence="31" type="ORF">RM573_09100</name>
</gene>
<dbReference type="NCBIfam" id="NF007003">
    <property type="entry name" value="PRK09466.1"/>
    <property type="match status" value="1"/>
</dbReference>
<evidence type="ECO:0000256" key="16">
    <source>
        <dbReference type="ARBA" id="ARBA00022840"/>
    </source>
</evidence>
<comment type="pathway">
    <text evidence="5 27">Amino-acid biosynthesis; L-methionine biosynthesis via de novo pathway; L-homoserine from L-aspartate: step 3/3.</text>
</comment>
<comment type="pathway">
    <text evidence="4 27">Amino-acid biosynthesis; L-threonine biosynthesis; L-threonine from L-aspartate: step 3/5.</text>
</comment>
<name>A0ABU3A1B0_9GAMM</name>
<dbReference type="InterPro" id="IPR018042">
    <property type="entry name" value="Aspartate_kinase_CS"/>
</dbReference>
<dbReference type="Gene3D" id="3.40.1160.10">
    <property type="entry name" value="Acetylglutamate kinase-like"/>
    <property type="match status" value="1"/>
</dbReference>
<feature type="domain" description="Homoserine dehydrogenase catalytic" evidence="29">
    <location>
        <begin position="597"/>
        <end position="797"/>
    </location>
</feature>
<evidence type="ECO:0000313" key="31">
    <source>
        <dbReference type="EMBL" id="MDT0603749.1"/>
    </source>
</evidence>
<dbReference type="InterPro" id="IPR036393">
    <property type="entry name" value="AceGlu_kinase-like_sf"/>
</dbReference>
<evidence type="ECO:0000256" key="12">
    <source>
        <dbReference type="ARBA" id="ARBA00022697"/>
    </source>
</evidence>
<comment type="cofactor">
    <cofactor evidence="1">
        <name>a metal cation</name>
        <dbReference type="ChEBI" id="CHEBI:25213"/>
    </cofactor>
</comment>
<dbReference type="SUPFAM" id="SSF53633">
    <property type="entry name" value="Carbamate kinase-like"/>
    <property type="match status" value="1"/>
</dbReference>
<sequence length="816" mass="89411">MKQSNAAEKLTADQNQLAKHAIQVHKFGGSSLASAQCIVRVVDIIRQHCQLNDIVVVSANGGTTDALFALYHQAILQTETLEISLHDIKSMQAQLISELLSSSNEKRLLTQLDADCAQLKKWLENSPQQHQADILAFGELWSARLLSEVLSEKVCPSFMVDSRDFLVIDNDKACQVNTQVSKTQLYQLKQRHKLAVITGYIAKNSQNETCTLGRNGSDYSATIMASLVGALNVTLWTDVDGIYSADPRVVPSARKLHRLPNGVAKELGRLGNPVLHAKTLQPLTDHSTHLHVASSFDPSISGTEIGKFGQIAKQELSVTFLNDLLLAQSDSFTGNLGEQAQQEFSAVCGDDKAGFIVIHQEQQKAVSQWLASHDTEVKFTPASILATVGHKVIHHGDVQARFKRSLRHSKTFARVNSPNEHSIMAVLTQACTTELLNNVHHDMTKDARHIGLVVAGLGNIGERFLEMLPAQLSRVPALENVHLVGLVSSKKALFNNDGIEVNQALSLYQKDAQPIDKSELMSWLANHPYDELVVVDVTPSEQFSLLYEDFFKQGIHVIGANKWAASSSTDNYKSLLASAAKSKSLWFGNTTVGAGLPINYAINDLLNSGDNITEISGIFSGTLSWIFETYDGTLPFSKLMLDALSQGITEPDPREDLSGRDVQRKLLILARAAGFELSLADIKCQNLVPDALQTLSIPDFLAAADQLDSFFSEQLNQAKEQQCCIRYIARFSVSESGKLTAKVGLEVLSNNDAFANLTPCDNIFQIKSGWYQENPLIIRGPGAGRDVTASGIHSDLVNICQRLNTRQSQVKLKGID</sequence>
<evidence type="ECO:0000256" key="6">
    <source>
        <dbReference type="ARBA" id="ARBA00005139"/>
    </source>
</evidence>
<organism evidence="31 32">
    <name type="scientific">Thalassotalea castellviae</name>
    <dbReference type="NCBI Taxonomy" id="3075612"/>
    <lineage>
        <taxon>Bacteria</taxon>
        <taxon>Pseudomonadati</taxon>
        <taxon>Pseudomonadota</taxon>
        <taxon>Gammaproteobacteria</taxon>
        <taxon>Alteromonadales</taxon>
        <taxon>Colwelliaceae</taxon>
        <taxon>Thalassotalea</taxon>
    </lineage>
</organism>
<comment type="catalytic activity">
    <reaction evidence="25">
        <text>L-homoserine + NADP(+) = L-aspartate 4-semialdehyde + NADPH + H(+)</text>
        <dbReference type="Rhea" id="RHEA:15761"/>
        <dbReference type="ChEBI" id="CHEBI:15378"/>
        <dbReference type="ChEBI" id="CHEBI:57476"/>
        <dbReference type="ChEBI" id="CHEBI:57783"/>
        <dbReference type="ChEBI" id="CHEBI:58349"/>
        <dbReference type="ChEBI" id="CHEBI:537519"/>
        <dbReference type="EC" id="1.1.1.3"/>
    </reaction>
    <physiologicalReaction direction="right-to-left" evidence="25">
        <dbReference type="Rhea" id="RHEA:15763"/>
    </physiologicalReaction>
</comment>
<comment type="similarity">
    <text evidence="7 27">In the C-terminal section; belongs to the homoserine dehydrogenase family.</text>
</comment>
<dbReference type="PANTHER" id="PTHR43070">
    <property type="match status" value="1"/>
</dbReference>